<evidence type="ECO:0000313" key="1">
    <source>
        <dbReference type="EMBL" id="MBK7274161.1"/>
    </source>
</evidence>
<dbReference type="NCBIfam" id="TIGR04474">
    <property type="entry name" value="tcm_partner"/>
    <property type="match status" value="1"/>
</dbReference>
<dbReference type="AlphaFoldDB" id="A0A935ISD2"/>
<dbReference type="InterPro" id="IPR031009">
    <property type="entry name" value="Tcm_partner"/>
</dbReference>
<evidence type="ECO:0000313" key="2">
    <source>
        <dbReference type="Proteomes" id="UP000726105"/>
    </source>
</evidence>
<dbReference type="EMBL" id="JADJIB010000005">
    <property type="protein sequence ID" value="MBK7274161.1"/>
    <property type="molecule type" value="Genomic_DNA"/>
</dbReference>
<protein>
    <submittedName>
        <fullName evidence="1">Three-Cys-motif partner protein TcmP</fullName>
    </submittedName>
</protein>
<feature type="non-terminal residue" evidence="1">
    <location>
        <position position="181"/>
    </location>
</feature>
<name>A0A935ISD2_9MICO</name>
<gene>
    <name evidence="1" type="primary">tcmP</name>
    <name evidence="1" type="ORF">IPI13_13670</name>
</gene>
<comment type="caution">
    <text evidence="1">The sequence shown here is derived from an EMBL/GenBank/DDBJ whole genome shotgun (WGS) entry which is preliminary data.</text>
</comment>
<sequence length="181" mass="19827">MTSNEGFFARKQAAAVLKHGILSRYPTIFASMAGSGEPEVVLYDAYAGPGKYEDGSPGSPLLLVETAIRTANFRKVRLYFSEEDIDHHTELHRTLTEAVGSDVEWEAVCGTAERWAGAFVRDAADAPMFTFLDPFGVGLSYEVLTETLLGRPAQLKTEVLVNINVESVWRIGGRLQEIDSG</sequence>
<reference evidence="1 2" key="1">
    <citation type="submission" date="2020-10" db="EMBL/GenBank/DDBJ databases">
        <title>Connecting structure to function with the recovery of over 1000 high-quality activated sludge metagenome-assembled genomes encoding full-length rRNA genes using long-read sequencing.</title>
        <authorList>
            <person name="Singleton C.M."/>
            <person name="Petriglieri F."/>
            <person name="Kristensen J.M."/>
            <person name="Kirkegaard R.H."/>
            <person name="Michaelsen T.Y."/>
            <person name="Andersen M.H."/>
            <person name="Karst S.M."/>
            <person name="Dueholm M.S."/>
            <person name="Nielsen P.H."/>
            <person name="Albertsen M."/>
        </authorList>
    </citation>
    <scope>NUCLEOTIDE SEQUENCE [LARGE SCALE GENOMIC DNA]</scope>
    <source>
        <strain evidence="1">Ega_18-Q3-R5-49_MAXAC.001</strain>
    </source>
</reference>
<proteinExistence type="predicted"/>
<organism evidence="1 2">
    <name type="scientific">Candidatus Phosphoribacter hodrii</name>
    <dbReference type="NCBI Taxonomy" id="2953743"/>
    <lineage>
        <taxon>Bacteria</taxon>
        <taxon>Bacillati</taxon>
        <taxon>Actinomycetota</taxon>
        <taxon>Actinomycetes</taxon>
        <taxon>Micrococcales</taxon>
        <taxon>Dermatophilaceae</taxon>
        <taxon>Candidatus Phosphoribacter</taxon>
    </lineage>
</organism>
<dbReference type="Proteomes" id="UP000726105">
    <property type="component" value="Unassembled WGS sequence"/>
</dbReference>
<accession>A0A935ISD2</accession>